<dbReference type="SMART" id="SM00382">
    <property type="entry name" value="AAA"/>
    <property type="match status" value="1"/>
</dbReference>
<dbReference type="EMBL" id="SMAR01000002">
    <property type="protein sequence ID" value="TCT44593.1"/>
    <property type="molecule type" value="Genomic_DNA"/>
</dbReference>
<protein>
    <submittedName>
        <fullName evidence="12">ATP-binding cassette subfamily B protein</fullName>
    </submittedName>
</protein>
<dbReference type="PROSITE" id="PS00211">
    <property type="entry name" value="ABC_TRANSPORTER_1"/>
    <property type="match status" value="1"/>
</dbReference>
<evidence type="ECO:0000256" key="6">
    <source>
        <dbReference type="ARBA" id="ARBA00022840"/>
    </source>
</evidence>
<keyword evidence="7 9" id="KW-1133">Transmembrane helix</keyword>
<accession>A0A4R3NYT9</accession>
<dbReference type="SUPFAM" id="SSF90123">
    <property type="entry name" value="ABC transporter transmembrane region"/>
    <property type="match status" value="1"/>
</dbReference>
<dbReference type="PROSITE" id="PS50929">
    <property type="entry name" value="ABC_TM1F"/>
    <property type="match status" value="1"/>
</dbReference>
<evidence type="ECO:0000313" key="13">
    <source>
        <dbReference type="Proteomes" id="UP000295097"/>
    </source>
</evidence>
<feature type="transmembrane region" description="Helical" evidence="9">
    <location>
        <begin position="173"/>
        <end position="203"/>
    </location>
</feature>
<comment type="subcellular location">
    <subcellularLocation>
        <location evidence="1">Cell membrane</location>
        <topology evidence="1">Multi-pass membrane protein</topology>
    </subcellularLocation>
</comment>
<keyword evidence="13" id="KW-1185">Reference proteome</keyword>
<evidence type="ECO:0000313" key="12">
    <source>
        <dbReference type="EMBL" id="TCT44593.1"/>
    </source>
</evidence>
<proteinExistence type="inferred from homology"/>
<dbReference type="GO" id="GO:0005524">
    <property type="term" value="F:ATP binding"/>
    <property type="evidence" value="ECO:0007669"/>
    <property type="project" value="UniProtKB-KW"/>
</dbReference>
<evidence type="ECO:0000256" key="5">
    <source>
        <dbReference type="ARBA" id="ARBA00022741"/>
    </source>
</evidence>
<dbReference type="InterPro" id="IPR003593">
    <property type="entry name" value="AAA+_ATPase"/>
</dbReference>
<evidence type="ECO:0000256" key="4">
    <source>
        <dbReference type="ARBA" id="ARBA00022692"/>
    </source>
</evidence>
<dbReference type="InterPro" id="IPR027417">
    <property type="entry name" value="P-loop_NTPase"/>
</dbReference>
<comment type="similarity">
    <text evidence="2">Belongs to the ABC transporter superfamily.</text>
</comment>
<organism evidence="12 13">
    <name type="scientific">Martelella mediterranea</name>
    <dbReference type="NCBI Taxonomy" id="293089"/>
    <lineage>
        <taxon>Bacteria</taxon>
        <taxon>Pseudomonadati</taxon>
        <taxon>Pseudomonadota</taxon>
        <taxon>Alphaproteobacteria</taxon>
        <taxon>Hyphomicrobiales</taxon>
        <taxon>Aurantimonadaceae</taxon>
        <taxon>Martelella</taxon>
    </lineage>
</organism>
<comment type="caution">
    <text evidence="12">The sequence shown here is derived from an EMBL/GenBank/DDBJ whole genome shotgun (WGS) entry which is preliminary data.</text>
</comment>
<evidence type="ECO:0000256" key="8">
    <source>
        <dbReference type="ARBA" id="ARBA00023136"/>
    </source>
</evidence>
<dbReference type="GO" id="GO:0015421">
    <property type="term" value="F:ABC-type oligopeptide transporter activity"/>
    <property type="evidence" value="ECO:0007669"/>
    <property type="project" value="TreeGrafter"/>
</dbReference>
<gene>
    <name evidence="12" type="ORF">EDC90_1002143</name>
</gene>
<dbReference type="Pfam" id="PF00664">
    <property type="entry name" value="ABC_membrane"/>
    <property type="match status" value="1"/>
</dbReference>
<dbReference type="PANTHER" id="PTHR43394:SF1">
    <property type="entry name" value="ATP-BINDING CASSETTE SUB-FAMILY B MEMBER 10, MITOCHONDRIAL"/>
    <property type="match status" value="1"/>
</dbReference>
<keyword evidence="8 9" id="KW-0472">Membrane</keyword>
<dbReference type="Pfam" id="PF00005">
    <property type="entry name" value="ABC_tran"/>
    <property type="match status" value="1"/>
</dbReference>
<feature type="transmembrane region" description="Helical" evidence="9">
    <location>
        <begin position="280"/>
        <end position="298"/>
    </location>
</feature>
<dbReference type="SUPFAM" id="SSF52540">
    <property type="entry name" value="P-loop containing nucleoside triphosphate hydrolases"/>
    <property type="match status" value="1"/>
</dbReference>
<dbReference type="GO" id="GO:0016887">
    <property type="term" value="F:ATP hydrolysis activity"/>
    <property type="evidence" value="ECO:0007669"/>
    <property type="project" value="InterPro"/>
</dbReference>
<dbReference type="Gene3D" id="1.20.1560.10">
    <property type="entry name" value="ABC transporter type 1, transmembrane domain"/>
    <property type="match status" value="1"/>
</dbReference>
<dbReference type="InterPro" id="IPR003439">
    <property type="entry name" value="ABC_transporter-like_ATP-bd"/>
</dbReference>
<evidence type="ECO:0000256" key="9">
    <source>
        <dbReference type="SAM" id="Phobius"/>
    </source>
</evidence>
<dbReference type="Gene3D" id="3.40.50.300">
    <property type="entry name" value="P-loop containing nucleotide triphosphate hydrolases"/>
    <property type="match status" value="1"/>
</dbReference>
<feature type="domain" description="ABC transmembrane type-1" evidence="11">
    <location>
        <begin position="52"/>
        <end position="333"/>
    </location>
</feature>
<dbReference type="CDD" id="cd18552">
    <property type="entry name" value="ABC_6TM_MsbA_like"/>
    <property type="match status" value="1"/>
</dbReference>
<keyword evidence="3" id="KW-0813">Transport</keyword>
<dbReference type="PROSITE" id="PS50893">
    <property type="entry name" value="ABC_TRANSPORTER_2"/>
    <property type="match status" value="1"/>
</dbReference>
<name>A0A4R3NYT9_9HYPH</name>
<keyword evidence="5" id="KW-0547">Nucleotide-binding</keyword>
<evidence type="ECO:0000256" key="1">
    <source>
        <dbReference type="ARBA" id="ARBA00004651"/>
    </source>
</evidence>
<dbReference type="InterPro" id="IPR036640">
    <property type="entry name" value="ABC1_TM_sf"/>
</dbReference>
<keyword evidence="6 12" id="KW-0067">ATP-binding</keyword>
<dbReference type="FunFam" id="3.40.50.300:FF:000287">
    <property type="entry name" value="Multidrug ABC transporter ATP-binding protein"/>
    <property type="match status" value="1"/>
</dbReference>
<keyword evidence="4 9" id="KW-0812">Transmembrane</keyword>
<evidence type="ECO:0000256" key="7">
    <source>
        <dbReference type="ARBA" id="ARBA00022989"/>
    </source>
</evidence>
<feature type="transmembrane region" description="Helical" evidence="9">
    <location>
        <begin position="49"/>
        <end position="71"/>
    </location>
</feature>
<dbReference type="Proteomes" id="UP000295097">
    <property type="component" value="Unassembled WGS sequence"/>
</dbReference>
<dbReference type="AlphaFoldDB" id="A0A4R3NYT9"/>
<dbReference type="InterPro" id="IPR017871">
    <property type="entry name" value="ABC_transporter-like_CS"/>
</dbReference>
<dbReference type="GO" id="GO:0005886">
    <property type="term" value="C:plasma membrane"/>
    <property type="evidence" value="ECO:0007669"/>
    <property type="project" value="UniProtKB-SubCell"/>
</dbReference>
<feature type="domain" description="ABC transporter" evidence="10">
    <location>
        <begin position="367"/>
        <end position="601"/>
    </location>
</feature>
<sequence length="612" mass="67283">MLMQTKTDNAGSRLFARIGASLAARFIPIANRSLLYRLLSENLKAQAPWYGLATIAMLIVAGMTSLSAWIMKDIVNETVVSQNMQRVLSLAVGVAGIFIVKGVATYFQMVILSKAGNSIIATAQKTIFDRILKQDLNFFMRFPSSELVMRLTNNAQAARTVMDLVLTSAVRDLFSLIGLMAVMVIQQPMLTIVSIIIGPLAFWGIRHLTLKVRAIMQQELASLGMIIQNVQEMTIGVRIIKAFGLEGYMRERMDKYVSQVEQRANSIARLSAATSPMMETLSGLAIAGVIALSGYWVVDGGKTPGELMSFITALLLAYEPAKRLARMRINLEAAMVGVRMMYELKDHPIRLEEKPDAQPVPAGHGDIEFENVGFSYDPKKPLFENLNLSFPAGKTTALVGASGGGKSTIINLVMRLFDPEQGSIRVNGLDLREISFESLRNHMAYVGQDTFLFNGTILENIALGREGATEEEVIEAAKSANAHDFIMHMSNGYNSPVGENGGNLSGGQKQRIAIARAMLRDADILILDEATSALDSHAEAQVQDALKRLTENRTTIVIAHRLATITSADNIVVLENGKILEQGRQEELLSHDGPYRRLYELQILPQLEENQN</sequence>
<evidence type="ECO:0000259" key="10">
    <source>
        <dbReference type="PROSITE" id="PS50893"/>
    </source>
</evidence>
<feature type="transmembrane region" description="Helical" evidence="9">
    <location>
        <begin position="87"/>
        <end position="107"/>
    </location>
</feature>
<evidence type="ECO:0000256" key="2">
    <source>
        <dbReference type="ARBA" id="ARBA00005417"/>
    </source>
</evidence>
<dbReference type="InterPro" id="IPR039421">
    <property type="entry name" value="Type_1_exporter"/>
</dbReference>
<dbReference type="InterPro" id="IPR011527">
    <property type="entry name" value="ABC1_TM_dom"/>
</dbReference>
<reference evidence="12 13" key="1">
    <citation type="submission" date="2019-03" db="EMBL/GenBank/DDBJ databases">
        <title>Freshwater and sediment microbial communities from various areas in North America, analyzing microbe dynamics in response to fracking.</title>
        <authorList>
            <person name="Lamendella R."/>
        </authorList>
    </citation>
    <scope>NUCLEOTIDE SEQUENCE [LARGE SCALE GENOMIC DNA]</scope>
    <source>
        <strain evidence="12 13">175.2</strain>
    </source>
</reference>
<dbReference type="PANTHER" id="PTHR43394">
    <property type="entry name" value="ATP-DEPENDENT PERMEASE MDL1, MITOCHONDRIAL"/>
    <property type="match status" value="1"/>
</dbReference>
<evidence type="ECO:0000256" key="3">
    <source>
        <dbReference type="ARBA" id="ARBA00022448"/>
    </source>
</evidence>
<evidence type="ECO:0000259" key="11">
    <source>
        <dbReference type="PROSITE" id="PS50929"/>
    </source>
</evidence>